<feature type="compositionally biased region" description="Basic and acidic residues" evidence="1">
    <location>
        <begin position="18"/>
        <end position="30"/>
    </location>
</feature>
<feature type="region of interest" description="Disordered" evidence="1">
    <location>
        <begin position="1"/>
        <end position="30"/>
    </location>
</feature>
<proteinExistence type="predicted"/>
<protein>
    <submittedName>
        <fullName evidence="2">Uncharacterized protein</fullName>
    </submittedName>
</protein>
<organism evidence="2">
    <name type="scientific">marine metagenome</name>
    <dbReference type="NCBI Taxonomy" id="408172"/>
    <lineage>
        <taxon>unclassified sequences</taxon>
        <taxon>metagenomes</taxon>
        <taxon>ecological metagenomes</taxon>
    </lineage>
</organism>
<reference evidence="2" key="1">
    <citation type="submission" date="2018-05" db="EMBL/GenBank/DDBJ databases">
        <authorList>
            <person name="Lanie J.A."/>
            <person name="Ng W.-L."/>
            <person name="Kazmierczak K.M."/>
            <person name="Andrzejewski T.M."/>
            <person name="Davidsen T.M."/>
            <person name="Wayne K.J."/>
            <person name="Tettelin H."/>
            <person name="Glass J.I."/>
            <person name="Rusch D."/>
            <person name="Podicherti R."/>
            <person name="Tsui H.-C.T."/>
            <person name="Winkler M.E."/>
        </authorList>
    </citation>
    <scope>NUCLEOTIDE SEQUENCE</scope>
</reference>
<evidence type="ECO:0000313" key="2">
    <source>
        <dbReference type="EMBL" id="SVD46882.1"/>
    </source>
</evidence>
<sequence>VVLAGCGPSGDSPPLAHSIEDGRQDLARQT</sequence>
<feature type="non-terminal residue" evidence="2">
    <location>
        <position position="30"/>
    </location>
</feature>
<accession>A0A382VK22</accession>
<gene>
    <name evidence="2" type="ORF">METZ01_LOCUS399736</name>
</gene>
<dbReference type="EMBL" id="UINC01152615">
    <property type="protein sequence ID" value="SVD46882.1"/>
    <property type="molecule type" value="Genomic_DNA"/>
</dbReference>
<evidence type="ECO:0000256" key="1">
    <source>
        <dbReference type="SAM" id="MobiDB-lite"/>
    </source>
</evidence>
<name>A0A382VK22_9ZZZZ</name>
<feature type="non-terminal residue" evidence="2">
    <location>
        <position position="1"/>
    </location>
</feature>
<dbReference type="AlphaFoldDB" id="A0A382VK22"/>